<organism evidence="2 3">
    <name type="scientific">Sphingomonas adhaesiva</name>
    <dbReference type="NCBI Taxonomy" id="28212"/>
    <lineage>
        <taxon>Bacteria</taxon>
        <taxon>Pseudomonadati</taxon>
        <taxon>Pseudomonadota</taxon>
        <taxon>Alphaproteobacteria</taxon>
        <taxon>Sphingomonadales</taxon>
        <taxon>Sphingomonadaceae</taxon>
        <taxon>Sphingomonas</taxon>
    </lineage>
</organism>
<dbReference type="AlphaFoldDB" id="A0A2A4I354"/>
<proteinExistence type="predicted"/>
<protein>
    <submittedName>
        <fullName evidence="2">Uncharacterized protein</fullName>
    </submittedName>
</protein>
<dbReference type="Proteomes" id="UP000218323">
    <property type="component" value="Unassembled WGS sequence"/>
</dbReference>
<accession>A0A2A4I354</accession>
<comment type="caution">
    <text evidence="2">The sequence shown here is derived from an EMBL/GenBank/DDBJ whole genome shotgun (WGS) entry which is preliminary data.</text>
</comment>
<keyword evidence="3" id="KW-1185">Reference proteome</keyword>
<sequence length="67" mass="7535">MPDGSRQQKENDMTDPISNDDYALWADGTCATIGEVRSGHYTHMSDDYEIISWTDTARLIEIDAVDP</sequence>
<name>A0A2A4I354_9SPHN</name>
<evidence type="ECO:0000313" key="3">
    <source>
        <dbReference type="Proteomes" id="UP000218323"/>
    </source>
</evidence>
<reference evidence="2 3" key="1">
    <citation type="submission" date="2017-09" db="EMBL/GenBank/DDBJ databases">
        <title>Sphingomonas adhaesiva DSM 7418, whole genome shotgun sequence.</title>
        <authorList>
            <person name="Feng G."/>
            <person name="Zhu H."/>
        </authorList>
    </citation>
    <scope>NUCLEOTIDE SEQUENCE [LARGE SCALE GENOMIC DNA]</scope>
    <source>
        <strain evidence="2 3">DSM 7418</strain>
    </source>
</reference>
<gene>
    <name evidence="2" type="ORF">COA07_16730</name>
</gene>
<evidence type="ECO:0000313" key="2">
    <source>
        <dbReference type="EMBL" id="PCG13071.1"/>
    </source>
</evidence>
<dbReference type="EMBL" id="NWVC01000014">
    <property type="protein sequence ID" value="PCG13071.1"/>
    <property type="molecule type" value="Genomic_DNA"/>
</dbReference>
<evidence type="ECO:0000256" key="1">
    <source>
        <dbReference type="SAM" id="MobiDB-lite"/>
    </source>
</evidence>
<feature type="compositionally biased region" description="Basic and acidic residues" evidence="1">
    <location>
        <begin position="1"/>
        <end position="12"/>
    </location>
</feature>
<feature type="region of interest" description="Disordered" evidence="1">
    <location>
        <begin position="1"/>
        <end position="21"/>
    </location>
</feature>